<reference evidence="5" key="1">
    <citation type="submission" date="2014-12" db="EMBL/GenBank/DDBJ databases">
        <authorList>
            <person name="Salcher M.M."/>
        </authorList>
    </citation>
    <scope>NUCLEOTIDE SEQUENCE [LARGE SCALE GENOMIC DNA]</scope>
    <source>
        <strain evidence="5">MMS-10A-171</strain>
    </source>
</reference>
<dbReference type="Gene3D" id="3.10.580.10">
    <property type="entry name" value="CBS-domain"/>
    <property type="match status" value="1"/>
</dbReference>
<dbReference type="STRING" id="1581557.BN1208_1261"/>
<proteinExistence type="predicted"/>
<dbReference type="PANTHER" id="PTHR43080">
    <property type="entry name" value="CBS DOMAIN-CONTAINING PROTEIN CBSX3, MITOCHONDRIAL"/>
    <property type="match status" value="1"/>
</dbReference>
<evidence type="ECO:0000313" key="4">
    <source>
        <dbReference type="EMBL" id="CEZ20141.1"/>
    </source>
</evidence>
<dbReference type="SMART" id="SM00116">
    <property type="entry name" value="CBS"/>
    <property type="match status" value="2"/>
</dbReference>
<dbReference type="EMBL" id="LN827929">
    <property type="protein sequence ID" value="CEZ20141.1"/>
    <property type="molecule type" value="Genomic_DNA"/>
</dbReference>
<dbReference type="Proteomes" id="UP000064007">
    <property type="component" value="Chromosome 1"/>
</dbReference>
<dbReference type="OrthoDB" id="9807125at2"/>
<gene>
    <name evidence="4" type="ORF">BN1208_1261</name>
</gene>
<organism evidence="4 5">
    <name type="scientific">Candidatus Methylopumilus planktonicus</name>
    <dbReference type="NCBI Taxonomy" id="1581557"/>
    <lineage>
        <taxon>Bacteria</taxon>
        <taxon>Pseudomonadati</taxon>
        <taxon>Pseudomonadota</taxon>
        <taxon>Betaproteobacteria</taxon>
        <taxon>Nitrosomonadales</taxon>
        <taxon>Methylophilaceae</taxon>
        <taxon>Candidatus Methylopumilus</taxon>
    </lineage>
</organism>
<keyword evidence="5" id="KW-1185">Reference proteome</keyword>
<dbReference type="PANTHER" id="PTHR43080:SF2">
    <property type="entry name" value="CBS DOMAIN-CONTAINING PROTEIN"/>
    <property type="match status" value="1"/>
</dbReference>
<evidence type="ECO:0000256" key="2">
    <source>
        <dbReference type="PROSITE-ProRule" id="PRU00703"/>
    </source>
</evidence>
<evidence type="ECO:0000256" key="1">
    <source>
        <dbReference type="ARBA" id="ARBA00023122"/>
    </source>
</evidence>
<dbReference type="HOGENOM" id="CLU_040681_3_2_4"/>
<dbReference type="RefSeq" id="WP_046488898.1">
    <property type="nucleotide sequence ID" value="NZ_LN827929.1"/>
</dbReference>
<dbReference type="InterPro" id="IPR000644">
    <property type="entry name" value="CBS_dom"/>
</dbReference>
<dbReference type="InterPro" id="IPR044725">
    <property type="entry name" value="CBSX3_CBS_dom"/>
</dbReference>
<name>A0A0D6EXC7_9PROT</name>
<feature type="domain" description="CBS" evidence="3">
    <location>
        <begin position="77"/>
        <end position="133"/>
    </location>
</feature>
<dbReference type="AlphaFoldDB" id="A0A0D6EXC7"/>
<dbReference type="SUPFAM" id="SSF54631">
    <property type="entry name" value="CBS-domain pair"/>
    <property type="match status" value="1"/>
</dbReference>
<feature type="domain" description="CBS" evidence="3">
    <location>
        <begin position="12"/>
        <end position="68"/>
    </location>
</feature>
<sequence length="143" mass="16073">MKTAAQLIADKKHKELITIAPNRPVIDALIILAEYKIGALIVMDKDKMVGIFSERDYAREVVLKGKSSKVTLIEEVMTKNVLVGHGKDTFEKAMLLMTEKHIRHLPIIDGTKVIGMLSLGDVAKEMIVYQKNLIKELEAYVKQ</sequence>
<dbReference type="Pfam" id="PF00571">
    <property type="entry name" value="CBS"/>
    <property type="match status" value="2"/>
</dbReference>
<dbReference type="PROSITE" id="PS51371">
    <property type="entry name" value="CBS"/>
    <property type="match status" value="2"/>
</dbReference>
<dbReference type="InterPro" id="IPR046342">
    <property type="entry name" value="CBS_dom_sf"/>
</dbReference>
<evidence type="ECO:0000313" key="5">
    <source>
        <dbReference type="Proteomes" id="UP000064007"/>
    </source>
</evidence>
<dbReference type="InterPro" id="IPR051257">
    <property type="entry name" value="Diverse_CBS-Domain"/>
</dbReference>
<evidence type="ECO:0000259" key="3">
    <source>
        <dbReference type="PROSITE" id="PS51371"/>
    </source>
</evidence>
<protein>
    <submittedName>
        <fullName evidence="4">Putative signal transduction protein with CBS domains</fullName>
    </submittedName>
</protein>
<dbReference type="CDD" id="cd04623">
    <property type="entry name" value="CBS_pair_bac_euk"/>
    <property type="match status" value="1"/>
</dbReference>
<keyword evidence="1 2" id="KW-0129">CBS domain</keyword>
<accession>A0A0D6EXC7</accession>
<dbReference type="KEGG" id="mbat:BN1208_1261"/>